<evidence type="ECO:0000313" key="2">
    <source>
        <dbReference type="EMBL" id="EDO62238.1"/>
    </source>
</evidence>
<name>A7VRB6_9FIRM</name>
<dbReference type="GO" id="GO:0005975">
    <property type="term" value="P:carbohydrate metabolic process"/>
    <property type="evidence" value="ECO:0007669"/>
    <property type="project" value="InterPro"/>
</dbReference>
<dbReference type="PANTHER" id="PTHR33886">
    <property type="entry name" value="UNSATURATED RHAMNOGALACTURONAN HYDROLASE (EUROFUNG)"/>
    <property type="match status" value="1"/>
</dbReference>
<dbReference type="OrthoDB" id="6381507at2"/>
<dbReference type="PANTHER" id="PTHR33886:SF8">
    <property type="entry name" value="UNSATURATED RHAMNOGALACTURONAN HYDROLASE (EUROFUNG)"/>
    <property type="match status" value="1"/>
</dbReference>
<dbReference type="Gene3D" id="1.50.10.10">
    <property type="match status" value="1"/>
</dbReference>
<dbReference type="InterPro" id="IPR012341">
    <property type="entry name" value="6hp_glycosidase-like_sf"/>
</dbReference>
<reference evidence="3 5" key="3">
    <citation type="submission" date="2017-07" db="EMBL/GenBank/DDBJ databases">
        <title>Prevalence of linear plasmids in Cutibacterium (Propionibacterium) acnes isolates obtained from prostatic tissue.</title>
        <authorList>
            <person name="Davidsson S."/>
            <person name="Carlsson J."/>
            <person name="Molling P."/>
            <person name="Andren O."/>
            <person name="Andersson S.-O."/>
            <person name="Brzuszkiewicz E."/>
            <person name="Poehlein A."/>
            <person name="Al-Zeer M."/>
            <person name="Brinkmann V."/>
            <person name="Scavenius C."/>
            <person name="Nazipi S."/>
            <person name="Soderquist B."/>
            <person name="Bruggemann H."/>
        </authorList>
    </citation>
    <scope>NUCLEOTIDE SEQUENCE [LARGE SCALE GENOMIC DNA]</scope>
    <source>
        <strain evidence="3 5">DSM 753</strain>
    </source>
</reference>
<comment type="caution">
    <text evidence="2">The sequence shown here is derived from an EMBL/GenBank/DDBJ whole genome shotgun (WGS) entry which is preliminary data.</text>
</comment>
<dbReference type="GO" id="GO:0016798">
    <property type="term" value="F:hydrolase activity, acting on glycosyl bonds"/>
    <property type="evidence" value="ECO:0007669"/>
    <property type="project" value="UniProtKB-KW"/>
</dbReference>
<dbReference type="EMBL" id="NOXF01000003">
    <property type="protein sequence ID" value="PEQ24967.1"/>
    <property type="molecule type" value="Genomic_DNA"/>
</dbReference>
<evidence type="ECO:0000313" key="4">
    <source>
        <dbReference type="Proteomes" id="UP000003490"/>
    </source>
</evidence>
<dbReference type="AlphaFoldDB" id="A7VRB6"/>
<reference evidence="2 4" key="1">
    <citation type="submission" date="2007-08" db="EMBL/GenBank/DDBJ databases">
        <title>Draft genome sequence of Clostridium leptum (DSM 753).</title>
        <authorList>
            <person name="Sudarsanam P."/>
            <person name="Ley R."/>
            <person name="Guruge J."/>
            <person name="Turnbaugh P.J."/>
            <person name="Mahowald M."/>
            <person name="Liep D."/>
            <person name="Gordon J."/>
        </authorList>
    </citation>
    <scope>NUCLEOTIDE SEQUENCE [LARGE SCALE GENOMIC DNA]</scope>
    <source>
        <strain evidence="2 4">DSM 753</strain>
    </source>
</reference>
<accession>A7VRB6</accession>
<dbReference type="Proteomes" id="UP000220611">
    <property type="component" value="Unassembled WGS sequence"/>
</dbReference>
<dbReference type="Proteomes" id="UP000003490">
    <property type="component" value="Unassembled WGS sequence"/>
</dbReference>
<dbReference type="HOGENOM" id="CLU_037534_1_0_9"/>
<protein>
    <submittedName>
        <fullName evidence="2">Glycosyl hydrolase, family 88</fullName>
        <ecNumber evidence="2">3.2.1.-</ecNumber>
    </submittedName>
</protein>
<gene>
    <name evidence="3" type="ORF">CH238_05860</name>
    <name evidence="2" type="ORF">CLOLEP_01099</name>
</gene>
<dbReference type="eggNOG" id="COG4225">
    <property type="taxonomic scope" value="Bacteria"/>
</dbReference>
<dbReference type="InterPro" id="IPR052043">
    <property type="entry name" value="PolySaccharide_Degr_Enz"/>
</dbReference>
<dbReference type="EMBL" id="ABCB02000016">
    <property type="protein sequence ID" value="EDO62238.1"/>
    <property type="molecule type" value="Genomic_DNA"/>
</dbReference>
<dbReference type="InterPro" id="IPR010905">
    <property type="entry name" value="Glyco_hydro_88"/>
</dbReference>
<evidence type="ECO:0000313" key="3">
    <source>
        <dbReference type="EMBL" id="PEQ24967.1"/>
    </source>
</evidence>
<proteinExistence type="predicted"/>
<sequence>MNQNLKNSAQALLAMQRMSWEQGVAAQAFFEYGRPDIGMLMVREALRRSDGKGLLGITNPAMDSVDCGANGLPLYYAYQYTGDRAYWPALQRLADWLEFSAPRGASGQLYHNPGSRKMMIDGIYHILPPLAAAGRAGFAAQQAELFHRRHYDSKTGLYRQFWDEDGNSFCRRELWGGGQGWMAGALALACRLLPPEDGETKKTLGERLNRLLKAMKNYLREDGRFHDVLDDPSTFPEVTASLMMCYTVYQGISALVVPAEEKRDADRVLELLERYVDEQGFVNSACASPGFDRPGNSAEAQAFYLLAHSAKRALEPQKA</sequence>
<keyword evidence="5" id="KW-1185">Reference proteome</keyword>
<keyword evidence="2" id="KW-0326">Glycosidase</keyword>
<keyword evidence="1 2" id="KW-0378">Hydrolase</keyword>
<dbReference type="EC" id="3.2.1.-" evidence="2"/>
<reference evidence="2 4" key="2">
    <citation type="submission" date="2007-08" db="EMBL/GenBank/DDBJ databases">
        <authorList>
            <person name="Fulton L."/>
            <person name="Clifton S."/>
            <person name="Fulton B."/>
            <person name="Xu J."/>
            <person name="Minx P."/>
            <person name="Pepin K.H."/>
            <person name="Johnson M."/>
            <person name="Thiruvilangam P."/>
            <person name="Bhonagiri V."/>
            <person name="Nash W.E."/>
            <person name="Wang C."/>
            <person name="Mardis E.R."/>
            <person name="Wilson R.K."/>
        </authorList>
    </citation>
    <scope>NUCLEOTIDE SEQUENCE [LARGE SCALE GENOMIC DNA]</scope>
    <source>
        <strain evidence="2 4">DSM 753</strain>
    </source>
</reference>
<dbReference type="InterPro" id="IPR008928">
    <property type="entry name" value="6-hairpin_glycosidase_sf"/>
</dbReference>
<dbReference type="SUPFAM" id="SSF48208">
    <property type="entry name" value="Six-hairpin glycosidases"/>
    <property type="match status" value="1"/>
</dbReference>
<organism evidence="2 4">
    <name type="scientific">[Clostridium] leptum DSM 753</name>
    <dbReference type="NCBI Taxonomy" id="428125"/>
    <lineage>
        <taxon>Bacteria</taxon>
        <taxon>Bacillati</taxon>
        <taxon>Bacillota</taxon>
        <taxon>Clostridia</taxon>
        <taxon>Eubacteriales</taxon>
        <taxon>Oscillospiraceae</taxon>
        <taxon>Oscillospiraceae incertae sedis</taxon>
    </lineage>
</organism>
<evidence type="ECO:0000256" key="1">
    <source>
        <dbReference type="ARBA" id="ARBA00022801"/>
    </source>
</evidence>
<evidence type="ECO:0000313" key="5">
    <source>
        <dbReference type="Proteomes" id="UP000220611"/>
    </source>
</evidence>
<dbReference type="Pfam" id="PF07470">
    <property type="entry name" value="Glyco_hydro_88"/>
    <property type="match status" value="1"/>
</dbReference>